<evidence type="ECO:0000313" key="1">
    <source>
        <dbReference type="EMBL" id="KAL0060331.1"/>
    </source>
</evidence>
<organism evidence="1 2">
    <name type="scientific">Marasmius tenuissimus</name>
    <dbReference type="NCBI Taxonomy" id="585030"/>
    <lineage>
        <taxon>Eukaryota</taxon>
        <taxon>Fungi</taxon>
        <taxon>Dikarya</taxon>
        <taxon>Basidiomycota</taxon>
        <taxon>Agaricomycotina</taxon>
        <taxon>Agaricomycetes</taxon>
        <taxon>Agaricomycetidae</taxon>
        <taxon>Agaricales</taxon>
        <taxon>Marasmiineae</taxon>
        <taxon>Marasmiaceae</taxon>
        <taxon>Marasmius</taxon>
    </lineage>
</organism>
<name>A0ABR2ZHA9_9AGAR</name>
<reference evidence="1 2" key="1">
    <citation type="submission" date="2024-05" db="EMBL/GenBank/DDBJ databases">
        <title>A draft genome resource for the thread blight pathogen Marasmius tenuissimus strain MS-2.</title>
        <authorList>
            <person name="Yulfo-Soto G.E."/>
            <person name="Baruah I.K."/>
            <person name="Amoako-Attah I."/>
            <person name="Bukari Y."/>
            <person name="Meinhardt L.W."/>
            <person name="Bailey B.A."/>
            <person name="Cohen S.P."/>
        </authorList>
    </citation>
    <scope>NUCLEOTIDE SEQUENCE [LARGE SCALE GENOMIC DNA]</scope>
    <source>
        <strain evidence="1 2">MS-2</strain>
    </source>
</reference>
<protein>
    <submittedName>
        <fullName evidence="1">Uncharacterized protein</fullName>
    </submittedName>
</protein>
<proteinExistence type="predicted"/>
<evidence type="ECO:0000313" key="2">
    <source>
        <dbReference type="Proteomes" id="UP001437256"/>
    </source>
</evidence>
<dbReference type="EMBL" id="JBBXMP010000181">
    <property type="protein sequence ID" value="KAL0060331.1"/>
    <property type="molecule type" value="Genomic_DNA"/>
</dbReference>
<dbReference type="Proteomes" id="UP001437256">
    <property type="component" value="Unassembled WGS sequence"/>
</dbReference>
<comment type="caution">
    <text evidence="1">The sequence shown here is derived from an EMBL/GenBank/DDBJ whole genome shotgun (WGS) entry which is preliminary data.</text>
</comment>
<gene>
    <name evidence="1" type="ORF">AAF712_012897</name>
</gene>
<sequence length="117" mass="12429">MRPAGPPEQGTSRTSAAPAKTRLFWSRNANEVTIAALLAVQKTVPLVPGLATACITLAELLKAIDDSKENKKAFEDLAKDALSLIDAIYGGCEDVVEQRNPTATISQLNSHAKALTK</sequence>
<accession>A0ABR2ZHA9</accession>
<keyword evidence="2" id="KW-1185">Reference proteome</keyword>